<evidence type="ECO:0000256" key="5">
    <source>
        <dbReference type="ARBA" id="ARBA00022737"/>
    </source>
</evidence>
<comment type="subcellular location">
    <subcellularLocation>
        <location evidence="1">Membrane</location>
        <topology evidence="1">Multi-pass membrane protein</topology>
    </subcellularLocation>
</comment>
<feature type="transmembrane region" description="Helical" evidence="10">
    <location>
        <begin position="227"/>
        <end position="247"/>
    </location>
</feature>
<dbReference type="AlphaFoldDB" id="A0A813JGD4"/>
<feature type="transmembrane region" description="Helical" evidence="10">
    <location>
        <begin position="128"/>
        <end position="149"/>
    </location>
</feature>
<evidence type="ECO:0000256" key="10">
    <source>
        <dbReference type="SAM" id="Phobius"/>
    </source>
</evidence>
<evidence type="ECO:0000256" key="7">
    <source>
        <dbReference type="ARBA" id="ARBA00023136"/>
    </source>
</evidence>
<proteinExistence type="inferred from homology"/>
<comment type="caution">
    <text evidence="11">The sequence shown here is derived from an EMBL/GenBank/DDBJ whole genome shotgun (WGS) entry which is preliminary data.</text>
</comment>
<evidence type="ECO:0000313" key="11">
    <source>
        <dbReference type="EMBL" id="CAE8676003.1"/>
    </source>
</evidence>
<dbReference type="InterPro" id="IPR050391">
    <property type="entry name" value="Mito_Metabolite_Transporter"/>
</dbReference>
<feature type="repeat" description="Solcar" evidence="8">
    <location>
        <begin position="224"/>
        <end position="310"/>
    </location>
</feature>
<evidence type="ECO:0000256" key="2">
    <source>
        <dbReference type="ARBA" id="ARBA00006375"/>
    </source>
</evidence>
<evidence type="ECO:0000256" key="6">
    <source>
        <dbReference type="ARBA" id="ARBA00022989"/>
    </source>
</evidence>
<organism evidence="11 12">
    <name type="scientific">Polarella glacialis</name>
    <name type="common">Dinoflagellate</name>
    <dbReference type="NCBI Taxonomy" id="89957"/>
    <lineage>
        <taxon>Eukaryota</taxon>
        <taxon>Sar</taxon>
        <taxon>Alveolata</taxon>
        <taxon>Dinophyceae</taxon>
        <taxon>Suessiales</taxon>
        <taxon>Suessiaceae</taxon>
        <taxon>Polarella</taxon>
    </lineage>
</organism>
<evidence type="ECO:0000256" key="1">
    <source>
        <dbReference type="ARBA" id="ARBA00004141"/>
    </source>
</evidence>
<keyword evidence="7 8" id="KW-0472">Membrane</keyword>
<dbReference type="Gene3D" id="1.50.40.10">
    <property type="entry name" value="Mitochondrial carrier domain"/>
    <property type="match status" value="1"/>
</dbReference>
<protein>
    <recommendedName>
        <fullName evidence="13">Mitochondrial carrier protein</fullName>
    </recommendedName>
</protein>
<evidence type="ECO:0000256" key="9">
    <source>
        <dbReference type="RuleBase" id="RU000488"/>
    </source>
</evidence>
<feature type="repeat" description="Solcar" evidence="8">
    <location>
        <begin position="123"/>
        <end position="215"/>
    </location>
</feature>
<sequence length="317" mass="32951">MASQSSSSSVAANVALSAVTGAFNMFLTNPLDSLRIRWQVLPAMDSMMGRASAGRPGISPPSTSIVAFGRHVVQSEGLWRGLWSPGLAPNCAACACSVGVRLGFYPAIRDALSPPDATQAFSQRPGAMLGAGLLAGAAGYATASPLFLVKTRLQAAAGRASEGSLPRKGAFLREVLDLRRTYGIAGLWRGAPVGVVRGAVLSSSQTAAYDATKTFCRSRGILEDGPLLHAAASLVAALALTTAVIPLDVVLTRYQTATDKEAGAGVAACAGNILRQEGPSGFLRGWGALFVRMAPSSFTTFLIYEQLRKLAGMQYLS</sequence>
<keyword evidence="5" id="KW-0677">Repeat</keyword>
<keyword evidence="4 8" id="KW-0812">Transmembrane</keyword>
<keyword evidence="3 9" id="KW-0813">Transport</keyword>
<evidence type="ECO:0000256" key="4">
    <source>
        <dbReference type="ARBA" id="ARBA00022692"/>
    </source>
</evidence>
<feature type="transmembrane region" description="Helical" evidence="10">
    <location>
        <begin position="285"/>
        <end position="304"/>
    </location>
</feature>
<reference evidence="11" key="1">
    <citation type="submission" date="2021-02" db="EMBL/GenBank/DDBJ databases">
        <authorList>
            <person name="Dougan E. K."/>
            <person name="Rhodes N."/>
            <person name="Thang M."/>
            <person name="Chan C."/>
        </authorList>
    </citation>
    <scope>NUCLEOTIDE SEQUENCE</scope>
</reference>
<keyword evidence="6 10" id="KW-1133">Transmembrane helix</keyword>
<dbReference type="PANTHER" id="PTHR45618">
    <property type="entry name" value="MITOCHONDRIAL DICARBOXYLATE CARRIER-RELATED"/>
    <property type="match status" value="1"/>
</dbReference>
<accession>A0A813JGD4</accession>
<comment type="similarity">
    <text evidence="2 9">Belongs to the mitochondrial carrier (TC 2.A.29) family.</text>
</comment>
<dbReference type="SUPFAM" id="SSF103506">
    <property type="entry name" value="Mitochondrial carrier"/>
    <property type="match status" value="1"/>
</dbReference>
<evidence type="ECO:0000256" key="3">
    <source>
        <dbReference type="ARBA" id="ARBA00022448"/>
    </source>
</evidence>
<evidence type="ECO:0000256" key="8">
    <source>
        <dbReference type="PROSITE-ProRule" id="PRU00282"/>
    </source>
</evidence>
<dbReference type="Pfam" id="PF00153">
    <property type="entry name" value="Mito_carr"/>
    <property type="match status" value="3"/>
</dbReference>
<dbReference type="GO" id="GO:0016020">
    <property type="term" value="C:membrane"/>
    <property type="evidence" value="ECO:0007669"/>
    <property type="project" value="UniProtKB-SubCell"/>
</dbReference>
<dbReference type="InterPro" id="IPR023395">
    <property type="entry name" value="MCP_dom_sf"/>
</dbReference>
<gene>
    <name evidence="11" type="ORF">PGLA2088_LOCUS19658</name>
</gene>
<name>A0A813JGD4_POLGL</name>
<dbReference type="EMBL" id="CAJNNW010025176">
    <property type="protein sequence ID" value="CAE8676003.1"/>
    <property type="molecule type" value="Genomic_DNA"/>
</dbReference>
<dbReference type="InterPro" id="IPR018108">
    <property type="entry name" value="MCP_transmembrane"/>
</dbReference>
<evidence type="ECO:0000313" key="12">
    <source>
        <dbReference type="Proteomes" id="UP000626109"/>
    </source>
</evidence>
<dbReference type="PROSITE" id="PS50920">
    <property type="entry name" value="SOLCAR"/>
    <property type="match status" value="2"/>
</dbReference>
<dbReference type="Proteomes" id="UP000626109">
    <property type="component" value="Unassembled WGS sequence"/>
</dbReference>
<evidence type="ECO:0008006" key="13">
    <source>
        <dbReference type="Google" id="ProtNLM"/>
    </source>
</evidence>